<dbReference type="Pfam" id="PF18352">
    <property type="entry name" value="Gp138_N"/>
    <property type="match status" value="1"/>
</dbReference>
<dbReference type="InterPro" id="IPR037026">
    <property type="entry name" value="Vgr_OB-fold_dom_sf"/>
</dbReference>
<accession>A0ABW4RMA8</accession>
<feature type="domain" description="Phage protein Gp138 N-terminal" evidence="1">
    <location>
        <begin position="27"/>
        <end position="122"/>
    </location>
</feature>
<sequence length="126" mass="13704">MNDPSGVLGALLAAFQRKIGNDLHASFPCRVIAYDETKRLASVQPLVRITDDEPALIERVPVMGQRLKLLSGGSPQDYVPMYLPGDIVLVSVCDNEIKNVLSGSVATPDSTRQHDRNDCVIIGVIF</sequence>
<gene>
    <name evidence="2" type="ORF">ACFSC9_15055</name>
</gene>
<name>A0ABW4RMA8_9BACL</name>
<reference evidence="3" key="1">
    <citation type="journal article" date="2019" name="Int. J. Syst. Evol. Microbiol.">
        <title>The Global Catalogue of Microorganisms (GCM) 10K type strain sequencing project: providing services to taxonomists for standard genome sequencing and annotation.</title>
        <authorList>
            <consortium name="The Broad Institute Genomics Platform"/>
            <consortium name="The Broad Institute Genome Sequencing Center for Infectious Disease"/>
            <person name="Wu L."/>
            <person name="Ma J."/>
        </authorList>
    </citation>
    <scope>NUCLEOTIDE SEQUENCE [LARGE SCALE GENOMIC DNA]</scope>
    <source>
        <strain evidence="3">CCUG 54950</strain>
    </source>
</reference>
<proteinExistence type="predicted"/>
<evidence type="ECO:0000313" key="3">
    <source>
        <dbReference type="Proteomes" id="UP001597233"/>
    </source>
</evidence>
<evidence type="ECO:0000313" key="2">
    <source>
        <dbReference type="EMBL" id="MFD1886834.1"/>
    </source>
</evidence>
<protein>
    <submittedName>
        <fullName evidence="2">Gp138 family membrane-puncturing spike protein</fullName>
    </submittedName>
</protein>
<comment type="caution">
    <text evidence="2">The sequence shown here is derived from an EMBL/GenBank/DDBJ whole genome shotgun (WGS) entry which is preliminary data.</text>
</comment>
<dbReference type="RefSeq" id="WP_347326789.1">
    <property type="nucleotide sequence ID" value="NZ_JBCGUH010000015.1"/>
</dbReference>
<dbReference type="InterPro" id="IPR041599">
    <property type="entry name" value="Gp138_N"/>
</dbReference>
<organism evidence="2 3">
    <name type="scientific">Paenibacillus wenxiniae</name>
    <dbReference type="NCBI Taxonomy" id="1636843"/>
    <lineage>
        <taxon>Bacteria</taxon>
        <taxon>Bacillati</taxon>
        <taxon>Bacillota</taxon>
        <taxon>Bacilli</taxon>
        <taxon>Bacillales</taxon>
        <taxon>Paenibacillaceae</taxon>
        <taxon>Paenibacillus</taxon>
    </lineage>
</organism>
<dbReference type="Proteomes" id="UP001597233">
    <property type="component" value="Unassembled WGS sequence"/>
</dbReference>
<dbReference type="EMBL" id="JBHUEH010000021">
    <property type="protein sequence ID" value="MFD1886834.1"/>
    <property type="molecule type" value="Genomic_DNA"/>
</dbReference>
<keyword evidence="3" id="KW-1185">Reference proteome</keyword>
<dbReference type="Gene3D" id="2.40.50.230">
    <property type="entry name" value="Gp5 N-terminal domain"/>
    <property type="match status" value="1"/>
</dbReference>
<evidence type="ECO:0000259" key="1">
    <source>
        <dbReference type="Pfam" id="PF18352"/>
    </source>
</evidence>